<gene>
    <name evidence="3" type="ORF">PG991_012455</name>
</gene>
<dbReference type="Proteomes" id="UP001396898">
    <property type="component" value="Unassembled WGS sequence"/>
</dbReference>
<name>A0ABR1RBQ1_9PEZI</name>
<comment type="caution">
    <text evidence="3">The sequence shown here is derived from an EMBL/GenBank/DDBJ whole genome shotgun (WGS) entry which is preliminary data.</text>
</comment>
<evidence type="ECO:0000256" key="1">
    <source>
        <dbReference type="SAM" id="MobiDB-lite"/>
    </source>
</evidence>
<keyword evidence="2" id="KW-0812">Transmembrane</keyword>
<feature type="transmembrane region" description="Helical" evidence="2">
    <location>
        <begin position="132"/>
        <end position="159"/>
    </location>
</feature>
<evidence type="ECO:0000256" key="2">
    <source>
        <dbReference type="SAM" id="Phobius"/>
    </source>
</evidence>
<reference evidence="3 4" key="1">
    <citation type="submission" date="2023-01" db="EMBL/GenBank/DDBJ databases">
        <title>Analysis of 21 Apiospora genomes using comparative genomics revels a genus with tremendous synthesis potential of carbohydrate active enzymes and secondary metabolites.</title>
        <authorList>
            <person name="Sorensen T."/>
        </authorList>
    </citation>
    <scope>NUCLEOTIDE SEQUENCE [LARGE SCALE GENOMIC DNA]</scope>
    <source>
        <strain evidence="3 4">CBS 20057</strain>
    </source>
</reference>
<keyword evidence="2" id="KW-0472">Membrane</keyword>
<keyword evidence="4" id="KW-1185">Reference proteome</keyword>
<evidence type="ECO:0000313" key="4">
    <source>
        <dbReference type="Proteomes" id="UP001396898"/>
    </source>
</evidence>
<dbReference type="EMBL" id="JAQQWI010000017">
    <property type="protein sequence ID" value="KAK8006158.1"/>
    <property type="molecule type" value="Genomic_DNA"/>
</dbReference>
<protein>
    <submittedName>
        <fullName evidence="3">Uncharacterized protein</fullName>
    </submittedName>
</protein>
<proteinExistence type="predicted"/>
<organism evidence="3 4">
    <name type="scientific">Apiospora marii</name>
    <dbReference type="NCBI Taxonomy" id="335849"/>
    <lineage>
        <taxon>Eukaryota</taxon>
        <taxon>Fungi</taxon>
        <taxon>Dikarya</taxon>
        <taxon>Ascomycota</taxon>
        <taxon>Pezizomycotina</taxon>
        <taxon>Sordariomycetes</taxon>
        <taxon>Xylariomycetidae</taxon>
        <taxon>Amphisphaeriales</taxon>
        <taxon>Apiosporaceae</taxon>
        <taxon>Apiospora</taxon>
    </lineage>
</organism>
<evidence type="ECO:0000313" key="3">
    <source>
        <dbReference type="EMBL" id="KAK8006158.1"/>
    </source>
</evidence>
<feature type="region of interest" description="Disordered" evidence="1">
    <location>
        <begin position="174"/>
        <end position="201"/>
    </location>
</feature>
<sequence>MLERVMSARLNRPQYYRPHKAPFLSLNAAIAGMDMARTHRTRLTAVGSLTTRPALDAAIDLDTASSFRDVLDAGVNEMPEIVSRDPLFAQMSASRGCMSQRMAGGESVVTAAFREGDVADSWRAVISQTHRFFSICFGAVLTRLICIAAMTMSSHLFMLRAPGRRPVSMLFSSRHGQLGRDRESLRRHPANRLSRQDRSYEGTASRRCRMIAKRVFSMIAVNDLRQRSERDRPSSCALGVKTERVAGKSWDDHDCVTN</sequence>
<accession>A0ABR1RBQ1</accession>
<keyword evidence="2" id="KW-1133">Transmembrane helix</keyword>